<organism evidence="2 3">
    <name type="scientific">Pleurodeles waltl</name>
    <name type="common">Iberian ribbed newt</name>
    <dbReference type="NCBI Taxonomy" id="8319"/>
    <lineage>
        <taxon>Eukaryota</taxon>
        <taxon>Metazoa</taxon>
        <taxon>Chordata</taxon>
        <taxon>Craniata</taxon>
        <taxon>Vertebrata</taxon>
        <taxon>Euteleostomi</taxon>
        <taxon>Amphibia</taxon>
        <taxon>Batrachia</taxon>
        <taxon>Caudata</taxon>
        <taxon>Salamandroidea</taxon>
        <taxon>Salamandridae</taxon>
        <taxon>Pleurodelinae</taxon>
        <taxon>Pleurodeles</taxon>
    </lineage>
</organism>
<accession>A0AAV7PSL5</accession>
<name>A0AAV7PSL5_PLEWA</name>
<evidence type="ECO:0000256" key="1">
    <source>
        <dbReference type="SAM" id="MobiDB-lite"/>
    </source>
</evidence>
<feature type="compositionally biased region" description="Basic residues" evidence="1">
    <location>
        <begin position="42"/>
        <end position="67"/>
    </location>
</feature>
<feature type="compositionally biased region" description="Basic and acidic residues" evidence="1">
    <location>
        <begin position="83"/>
        <end position="96"/>
    </location>
</feature>
<gene>
    <name evidence="2" type="ORF">NDU88_008789</name>
</gene>
<protein>
    <recommendedName>
        <fullName evidence="4">Secreted protein</fullName>
    </recommendedName>
</protein>
<sequence>MSADARGLGVLLVPSALARKCFFRHREMPRRWTVRGHLNPLKKRKEERRRHRSITRQLRKSRPQRWGRKQEHRSQASKVTIRRQQDAEDCHTLGRE</sequence>
<keyword evidence="3" id="KW-1185">Reference proteome</keyword>
<evidence type="ECO:0008006" key="4">
    <source>
        <dbReference type="Google" id="ProtNLM"/>
    </source>
</evidence>
<dbReference type="AlphaFoldDB" id="A0AAV7PSL5"/>
<dbReference type="EMBL" id="JANPWB010000011">
    <property type="protein sequence ID" value="KAJ1130436.1"/>
    <property type="molecule type" value="Genomic_DNA"/>
</dbReference>
<comment type="caution">
    <text evidence="2">The sequence shown here is derived from an EMBL/GenBank/DDBJ whole genome shotgun (WGS) entry which is preliminary data.</text>
</comment>
<dbReference type="Proteomes" id="UP001066276">
    <property type="component" value="Chromosome 7"/>
</dbReference>
<reference evidence="2" key="1">
    <citation type="journal article" date="2022" name="bioRxiv">
        <title>Sequencing and chromosome-scale assembly of the giantPleurodeles waltlgenome.</title>
        <authorList>
            <person name="Brown T."/>
            <person name="Elewa A."/>
            <person name="Iarovenko S."/>
            <person name="Subramanian E."/>
            <person name="Araus A.J."/>
            <person name="Petzold A."/>
            <person name="Susuki M."/>
            <person name="Suzuki K.-i.T."/>
            <person name="Hayashi T."/>
            <person name="Toyoda A."/>
            <person name="Oliveira C."/>
            <person name="Osipova E."/>
            <person name="Leigh N.D."/>
            <person name="Simon A."/>
            <person name="Yun M.H."/>
        </authorList>
    </citation>
    <scope>NUCLEOTIDE SEQUENCE</scope>
    <source>
        <strain evidence="2">20211129_DDA</strain>
        <tissue evidence="2">Liver</tissue>
    </source>
</reference>
<proteinExistence type="predicted"/>
<feature type="region of interest" description="Disordered" evidence="1">
    <location>
        <begin position="42"/>
        <end position="96"/>
    </location>
</feature>
<evidence type="ECO:0000313" key="3">
    <source>
        <dbReference type="Proteomes" id="UP001066276"/>
    </source>
</evidence>
<evidence type="ECO:0000313" key="2">
    <source>
        <dbReference type="EMBL" id="KAJ1130436.1"/>
    </source>
</evidence>